<reference evidence="4 5" key="1">
    <citation type="submission" date="2019-02" db="EMBL/GenBank/DDBJ databases">
        <title>Sequencing the genomes of 1000 actinobacteria strains.</title>
        <authorList>
            <person name="Klenk H.-P."/>
        </authorList>
    </citation>
    <scope>NUCLEOTIDE SEQUENCE [LARGE SCALE GENOMIC DNA]</scope>
    <source>
        <strain evidence="4 5">DSM 44509</strain>
    </source>
</reference>
<keyword evidence="2" id="KW-0012">Acyltransferase</keyword>
<dbReference type="InterPro" id="IPR050832">
    <property type="entry name" value="Bact_Acetyltransf"/>
</dbReference>
<dbReference type="EMBL" id="SHKV01000001">
    <property type="protein sequence ID" value="RZU30506.1"/>
    <property type="molecule type" value="Genomic_DNA"/>
</dbReference>
<dbReference type="AlphaFoldDB" id="A0A4V2G1T6"/>
<dbReference type="Pfam" id="PF00583">
    <property type="entry name" value="Acetyltransf_1"/>
    <property type="match status" value="1"/>
</dbReference>
<evidence type="ECO:0000256" key="1">
    <source>
        <dbReference type="ARBA" id="ARBA00022679"/>
    </source>
</evidence>
<sequence length="332" mass="35684">MPALPPLPDGFAARPLHADDAAAVAALIVAAEPGDDTGEYPEADDVTDEWTGWKLDLARDGVAVLDGSGSLSGYATVFATASFRDSFRVSLDGRVHPAARGRGVGGALLDWQLARGAELHAERRPEARATLVTGVLGTQPDLEQLVARRGLEAERWYRSMERPLSGLPAARSVPGVELVPFTWDRDDEVRRAHNTAFRQHHGSSERDEATWQSLFTGQRSFRPDLSVLALHDGAVQGYVLAYVYESDARAKGYREVVLGQIGVLPEGRGRGVASAMIGRALQLAADDGCARAALDVDSGNVTGALRLYEGFGFETVRTRVSWSVARPPITAD</sequence>
<evidence type="ECO:0000256" key="2">
    <source>
        <dbReference type="ARBA" id="ARBA00023315"/>
    </source>
</evidence>
<keyword evidence="1" id="KW-0808">Transferase</keyword>
<proteinExistence type="predicted"/>
<protein>
    <submittedName>
        <fullName evidence="4">Mycothiol synthase</fullName>
    </submittedName>
</protein>
<dbReference type="OrthoDB" id="9799092at2"/>
<evidence type="ECO:0000259" key="3">
    <source>
        <dbReference type="PROSITE" id="PS51186"/>
    </source>
</evidence>
<dbReference type="PANTHER" id="PTHR43877:SF2">
    <property type="entry name" value="AMINOALKYLPHOSPHONATE N-ACETYLTRANSFERASE-RELATED"/>
    <property type="match status" value="1"/>
</dbReference>
<dbReference type="Proteomes" id="UP000292507">
    <property type="component" value="Unassembled WGS sequence"/>
</dbReference>
<comment type="caution">
    <text evidence="4">The sequence shown here is derived from an EMBL/GenBank/DDBJ whole genome shotgun (WGS) entry which is preliminary data.</text>
</comment>
<dbReference type="GO" id="GO:0016747">
    <property type="term" value="F:acyltransferase activity, transferring groups other than amino-acyl groups"/>
    <property type="evidence" value="ECO:0007669"/>
    <property type="project" value="InterPro"/>
</dbReference>
<keyword evidence="5" id="KW-1185">Reference proteome</keyword>
<dbReference type="PROSITE" id="PS51186">
    <property type="entry name" value="GNAT"/>
    <property type="match status" value="2"/>
</dbReference>
<dbReference type="CDD" id="cd04301">
    <property type="entry name" value="NAT_SF"/>
    <property type="match status" value="2"/>
</dbReference>
<dbReference type="SUPFAM" id="SSF55729">
    <property type="entry name" value="Acyl-CoA N-acyltransferases (Nat)"/>
    <property type="match status" value="1"/>
</dbReference>
<dbReference type="Gene3D" id="3.40.630.30">
    <property type="match status" value="1"/>
</dbReference>
<dbReference type="RefSeq" id="WP_104530144.1">
    <property type="nucleotide sequence ID" value="NZ_POQT01000042.1"/>
</dbReference>
<feature type="domain" description="N-acetyltransferase" evidence="3">
    <location>
        <begin position="176"/>
        <end position="330"/>
    </location>
</feature>
<name>A0A4V2G1T6_9ACTN</name>
<accession>A0A4V2G1T6</accession>
<organism evidence="4 5">
    <name type="scientific">Blastococcus saxobsidens</name>
    <dbReference type="NCBI Taxonomy" id="138336"/>
    <lineage>
        <taxon>Bacteria</taxon>
        <taxon>Bacillati</taxon>
        <taxon>Actinomycetota</taxon>
        <taxon>Actinomycetes</taxon>
        <taxon>Geodermatophilales</taxon>
        <taxon>Geodermatophilaceae</taxon>
        <taxon>Blastococcus</taxon>
    </lineage>
</organism>
<dbReference type="InterPro" id="IPR000182">
    <property type="entry name" value="GNAT_dom"/>
</dbReference>
<evidence type="ECO:0000313" key="5">
    <source>
        <dbReference type="Proteomes" id="UP000292507"/>
    </source>
</evidence>
<dbReference type="InterPro" id="IPR016181">
    <property type="entry name" value="Acyl_CoA_acyltransferase"/>
</dbReference>
<evidence type="ECO:0000313" key="4">
    <source>
        <dbReference type="EMBL" id="RZU30506.1"/>
    </source>
</evidence>
<feature type="domain" description="N-acetyltransferase" evidence="3">
    <location>
        <begin position="11"/>
        <end position="174"/>
    </location>
</feature>
<dbReference type="PANTHER" id="PTHR43877">
    <property type="entry name" value="AMINOALKYLPHOSPHONATE N-ACETYLTRANSFERASE-RELATED-RELATED"/>
    <property type="match status" value="1"/>
</dbReference>
<gene>
    <name evidence="4" type="ORF">BKA19_0122</name>
</gene>